<dbReference type="SUPFAM" id="SSF57756">
    <property type="entry name" value="Retrovirus zinc finger-like domains"/>
    <property type="match status" value="1"/>
</dbReference>
<feature type="region of interest" description="Disordered" evidence="3">
    <location>
        <begin position="815"/>
        <end position="874"/>
    </location>
</feature>
<keyword evidence="1" id="KW-0862">Zinc</keyword>
<feature type="compositionally biased region" description="Low complexity" evidence="3">
    <location>
        <begin position="202"/>
        <end position="223"/>
    </location>
</feature>
<feature type="compositionally biased region" description="Basic and acidic residues" evidence="3">
    <location>
        <begin position="1857"/>
        <end position="1871"/>
    </location>
</feature>
<keyword evidence="1" id="KW-0863">Zinc-finger</keyword>
<feature type="compositionally biased region" description="Basic and acidic residues" evidence="3">
    <location>
        <begin position="818"/>
        <end position="833"/>
    </location>
</feature>
<feature type="coiled-coil region" evidence="2">
    <location>
        <begin position="1470"/>
        <end position="1497"/>
    </location>
</feature>
<dbReference type="SMART" id="SM00343">
    <property type="entry name" value="ZnF_C2HC"/>
    <property type="match status" value="1"/>
</dbReference>
<evidence type="ECO:0000313" key="6">
    <source>
        <dbReference type="EMBL" id="CAE7447459.1"/>
    </source>
</evidence>
<dbReference type="InterPro" id="IPR012337">
    <property type="entry name" value="RNaseH-like_sf"/>
</dbReference>
<feature type="domain" description="CCHC-type" evidence="4">
    <location>
        <begin position="341"/>
        <end position="356"/>
    </location>
</feature>
<gene>
    <name evidence="6" type="primary">GIP</name>
    <name evidence="6" type="ORF">SNEC2469_LOCUS12357</name>
</gene>
<feature type="domain" description="Integrase catalytic" evidence="5">
    <location>
        <begin position="1355"/>
        <end position="1526"/>
    </location>
</feature>
<proteinExistence type="predicted"/>
<keyword evidence="7" id="KW-1185">Reference proteome</keyword>
<dbReference type="Gene3D" id="3.30.420.10">
    <property type="entry name" value="Ribonuclease H-like superfamily/Ribonuclease H"/>
    <property type="match status" value="1"/>
</dbReference>
<feature type="compositionally biased region" description="Low complexity" evidence="3">
    <location>
        <begin position="1831"/>
        <end position="1846"/>
    </location>
</feature>
<dbReference type="OrthoDB" id="420951at2759"/>
<feature type="coiled-coil region" evidence="2">
    <location>
        <begin position="880"/>
        <end position="921"/>
    </location>
</feature>
<evidence type="ECO:0000259" key="5">
    <source>
        <dbReference type="PROSITE" id="PS50994"/>
    </source>
</evidence>
<dbReference type="EMBL" id="CAJNJA010019586">
    <property type="protein sequence ID" value="CAE7447459.1"/>
    <property type="molecule type" value="Genomic_DNA"/>
</dbReference>
<comment type="caution">
    <text evidence="6">The sequence shown here is derived from an EMBL/GenBank/DDBJ whole genome shotgun (WGS) entry which is preliminary data.</text>
</comment>
<feature type="compositionally biased region" description="Low complexity" evidence="3">
    <location>
        <begin position="839"/>
        <end position="860"/>
    </location>
</feature>
<dbReference type="PROSITE" id="PS50994">
    <property type="entry name" value="INTEGRASE"/>
    <property type="match status" value="1"/>
</dbReference>
<reference evidence="6" key="1">
    <citation type="submission" date="2021-02" db="EMBL/GenBank/DDBJ databases">
        <authorList>
            <person name="Dougan E. K."/>
            <person name="Rhodes N."/>
            <person name="Thang M."/>
            <person name="Chan C."/>
        </authorList>
    </citation>
    <scope>NUCLEOTIDE SEQUENCE</scope>
</reference>
<feature type="region of interest" description="Disordered" evidence="3">
    <location>
        <begin position="921"/>
        <end position="963"/>
    </location>
</feature>
<dbReference type="InterPro" id="IPR001584">
    <property type="entry name" value="Integrase_cat-core"/>
</dbReference>
<name>A0A812RQ64_9DINO</name>
<feature type="region of interest" description="Disordered" evidence="3">
    <location>
        <begin position="161"/>
        <end position="231"/>
    </location>
</feature>
<dbReference type="InterPro" id="IPR036397">
    <property type="entry name" value="RNaseH_sf"/>
</dbReference>
<accession>A0A812RQ64</accession>
<dbReference type="InterPro" id="IPR001878">
    <property type="entry name" value="Znf_CCHC"/>
</dbReference>
<feature type="compositionally biased region" description="Low complexity" evidence="3">
    <location>
        <begin position="1783"/>
        <end position="1793"/>
    </location>
</feature>
<dbReference type="InterPro" id="IPR013103">
    <property type="entry name" value="RVT_2"/>
</dbReference>
<sequence length="2465" mass="272162">MEGVCLFHGSGAAGAVQLKLCVRWPLRHSRVIVGRTFHPGTAIPPALPASRRPAGGTAILLKSLNRQAAGAAARIWGRLTGPAKSVVKHLDPEQFFNKKGLDLLLEKLRHSPLQTLPIPDSFQKLERWNNLRRRDNESIPEFLVREEEGFSELQLSLRRSRDLAGRPVASSDKVPGEPPAQDDAEEAAADDEFADLPDFRKASPSSSPSRRPKAPSSPAARSSGTKAAAETAAPDFFSDELRGYRLLKGAGLTVQERQQVLTLSNNKVNFEVIRQALRAFADDSSEGRRHRHRERATWWTDEAADDYLNPVAKVRAARGYYPLGGKGAGQGSKGKGTGAARCLICGQPGHFFRECPHRHQGAAMFQQKGPPKGKPRFGKGKGKSKQKGKGKTIPAHYFGLGLYTLETVDGKPDFYANEKQDPANQNVTIAPVDPLQASLEALERDRRPIRSHLAGNSFGKELGVYENEAQDVFNENVPLEAFDDPAATIPPNSNGTTDMELYMMQSIGVMQVGAAPARGQGECPKFILDTGATENAAGVNTVQQLLHWGRGVRLRHVDLEDRPVFRFGDGLTLKATSKVVLGCTSLGTISFYVLDGDSRRTTQRAQDTPLLVGSRFLRNHRACISYEHLSLFLMKPTGEVTSSPLERTRTGHLVLDPFLEPTNLMSLKKQAEERYGVTLPNEAARLFELFSSPGAIQALDGSASYEQVPAPLDDPRVSGWPCHGKHLDGKEKGNQFARWADCPRCGLRTSYVATKGHGGRRTAGPTIEVTREAMKELEMMYDRGEIRMVNETVVRGKIMEVQSRSLLAGVPIPLKKTMGQDRQEDPPTCESRRAMTSKAAPSTKPGPSTAAPSTTPAFRPAARDTKPPMAVNKGGSTIETKVLKDKLEDKEGELAEANEQIMYLESKLMELRSRVREEMEQASSEGGWENMSVSGAGGSSRTGSLSMQSLHHDGSLEPNLRGLPERQGITQACRKRMQHESRKLVASALCIAVSLLALTSNSLDVFEFGSDTLSPAFRDEGLLCETATVAQGYHLDNVEDIKKMNVKVAMAPNQWRNVVRARRRDLAAAEQAAEAVVARIQAGKHFAWMGRADSQAWKGRAVAAIKGAAQDCHVDVYECVVDGCCYDRGPAPSPERWEILTNVKQLYYKLGRRVCPGHRAHGDRDVKATAIPEAMIRDIVDAVSWDLRFRHGSLRDDVENYLAGEVSKDETNQVSVMTHQIDAKANQIDTKADQINTKADQINTKADQINTKADLSNTVTDQDGDPRGGVSSARDLLPLQRMTLPPEKPTGRKLEEVKSALLRMHRAAGHSSMELLARLLEKRGAARWASELARSLKCDDCEESRRISPVPPASTEEQPSLWETLGLDVFEYEYEAGGTKMKAKFLLFQDRASRYCMTKLLKTYPAVENWEPTTGEVKSALVTGWLATNPAPVWIITDSAPYFVSTEMADFCSRSGIGLMTAPAEAHWLVGQEERRIQTLKRTAARLEKESLGLSIEEIFALAVHGANSSLNASGFTPFQWTHGWQKDEIESLPDGINPKRAFSRMLAFREKARAAFVKSDAAEKLSRLNNAVQRKAVQYQAGGLVMLWRKDRQCGLRRARQSYGAKTNQVRPCSKREEIVHSTKGMSVIKNPVTMSTLLRGYTGRHYVDASQETPGQALEEDVTPAEVRVEPDASRKKTVRDKWERRGDTLVRIHGTPRLTLFTPDKVQECPVRESSFTGKRRTFVQATGGTKQQLIEDDYKSEGKPNRGLLERWTGETHFELKGEPSQSSAPSEPVRAPTVEASDAPASAVEPPPEAAVPSTPGAVPGTPGQLAARVPLPPDLEEEAARSAAYESSSDSSSSSSSEEELVPDRAPPTERKRKAETELSRKGVQENMLAVTCTMDVNEKDLSKLLRKPKKAAIWMSQKMAEKSKEVSWQKLSYEEKLEFDEAQAVELSNVLSSAAVRALAMSETKGLDYSKVMKMRWVLTRKNSGTAKARLVVLGFQQHNLTTVQTAAPTLSRTGRYALFAAAANKGFKLESGDVTSAFLQTMDSLEDEQLFVWAPAELAALFGAEPGEETVLKLTKAFYGLVHAPRKWHESVVEVLLQTGWKQTKVDRCLFCLYDDGTQELIALVGIHVDDFLICGQPGHQKYEEAKRKLQAKFKFGKWCDTEDYVNKWLEEIPMTKQRALQSKSALTSKEISQLRAVLGTLSWKASQTGPHHQAEVSLLLSSVPGATVHTANLVNKLVREVRREASQQLWFPFWNLEWRSIATVVWADASQGNRPKKASTIGYVAGYAPRSILDGEEEHVALVSWRSTKAPRGSLGSNGSEVQAITVGEDVVFLLRAVWFELHGGQVARGRLEHDLAHNTTGGLMMDSRGVFDAMTRNLSSLHGLRSSRAGYELVIAVQQALKLRTHLRWVNGLAMLADGLTKAGNKKDLLNFFVNRQRWSIVHDESFTAGKKLHKVSRERRVFPDRFECFG</sequence>
<protein>
    <submittedName>
        <fullName evidence="6">GIP protein</fullName>
    </submittedName>
</protein>
<evidence type="ECO:0000259" key="4">
    <source>
        <dbReference type="PROSITE" id="PS50158"/>
    </source>
</evidence>
<evidence type="ECO:0000313" key="7">
    <source>
        <dbReference type="Proteomes" id="UP000601435"/>
    </source>
</evidence>
<keyword evidence="2" id="KW-0175">Coiled coil</keyword>
<dbReference type="InterPro" id="IPR036875">
    <property type="entry name" value="Znf_CCHC_sf"/>
</dbReference>
<feature type="compositionally biased region" description="Acidic residues" evidence="3">
    <location>
        <begin position="180"/>
        <end position="195"/>
    </location>
</feature>
<dbReference type="Proteomes" id="UP000601435">
    <property type="component" value="Unassembled WGS sequence"/>
</dbReference>
<dbReference type="GO" id="GO:0008270">
    <property type="term" value="F:zinc ion binding"/>
    <property type="evidence" value="ECO:0007669"/>
    <property type="project" value="UniProtKB-KW"/>
</dbReference>
<feature type="compositionally biased region" description="Basic residues" evidence="3">
    <location>
        <begin position="371"/>
        <end position="390"/>
    </location>
</feature>
<feature type="region of interest" description="Disordered" evidence="3">
    <location>
        <begin position="363"/>
        <end position="390"/>
    </location>
</feature>
<feature type="region of interest" description="Disordered" evidence="3">
    <location>
        <begin position="1763"/>
        <end position="1871"/>
    </location>
</feature>
<dbReference type="GO" id="GO:0003676">
    <property type="term" value="F:nucleic acid binding"/>
    <property type="evidence" value="ECO:0007669"/>
    <property type="project" value="InterPro"/>
</dbReference>
<dbReference type="GO" id="GO:0015074">
    <property type="term" value="P:DNA integration"/>
    <property type="evidence" value="ECO:0007669"/>
    <property type="project" value="InterPro"/>
</dbReference>
<organism evidence="6 7">
    <name type="scientific">Symbiodinium necroappetens</name>
    <dbReference type="NCBI Taxonomy" id="1628268"/>
    <lineage>
        <taxon>Eukaryota</taxon>
        <taxon>Sar</taxon>
        <taxon>Alveolata</taxon>
        <taxon>Dinophyceae</taxon>
        <taxon>Suessiales</taxon>
        <taxon>Symbiodiniaceae</taxon>
        <taxon>Symbiodinium</taxon>
    </lineage>
</organism>
<dbReference type="SUPFAM" id="SSF53098">
    <property type="entry name" value="Ribonuclease H-like"/>
    <property type="match status" value="1"/>
</dbReference>
<evidence type="ECO:0000256" key="2">
    <source>
        <dbReference type="SAM" id="Coils"/>
    </source>
</evidence>
<dbReference type="PROSITE" id="PS50158">
    <property type="entry name" value="ZF_CCHC"/>
    <property type="match status" value="1"/>
</dbReference>
<evidence type="ECO:0000256" key="3">
    <source>
        <dbReference type="SAM" id="MobiDB-lite"/>
    </source>
</evidence>
<keyword evidence="1" id="KW-0479">Metal-binding</keyword>
<evidence type="ECO:0000256" key="1">
    <source>
        <dbReference type="PROSITE-ProRule" id="PRU00047"/>
    </source>
</evidence>
<dbReference type="Pfam" id="PF07727">
    <property type="entry name" value="RVT_2"/>
    <property type="match status" value="1"/>
</dbReference>